<keyword evidence="12 23" id="KW-0418">Kinase</keyword>
<evidence type="ECO:0000256" key="20">
    <source>
        <dbReference type="SAM" id="Phobius"/>
    </source>
</evidence>
<evidence type="ECO:0000256" key="13">
    <source>
        <dbReference type="ARBA" id="ARBA00022840"/>
    </source>
</evidence>
<dbReference type="Pfam" id="PF08263">
    <property type="entry name" value="LRRNT_2"/>
    <property type="match status" value="1"/>
</dbReference>
<evidence type="ECO:0000256" key="14">
    <source>
        <dbReference type="ARBA" id="ARBA00022989"/>
    </source>
</evidence>
<evidence type="ECO:0000313" key="24">
    <source>
        <dbReference type="Proteomes" id="UP000797356"/>
    </source>
</evidence>
<dbReference type="GO" id="GO:0005886">
    <property type="term" value="C:plasma membrane"/>
    <property type="evidence" value="ECO:0007669"/>
    <property type="project" value="UniProtKB-SubCell"/>
</dbReference>
<comment type="catalytic activity">
    <reaction evidence="18">
        <text>L-seryl-[protein] + ATP = O-phospho-L-seryl-[protein] + ADP + H(+)</text>
        <dbReference type="Rhea" id="RHEA:17989"/>
        <dbReference type="Rhea" id="RHEA-COMP:9863"/>
        <dbReference type="Rhea" id="RHEA-COMP:11604"/>
        <dbReference type="ChEBI" id="CHEBI:15378"/>
        <dbReference type="ChEBI" id="CHEBI:29999"/>
        <dbReference type="ChEBI" id="CHEBI:30616"/>
        <dbReference type="ChEBI" id="CHEBI:83421"/>
        <dbReference type="ChEBI" id="CHEBI:456216"/>
        <dbReference type="EC" id="2.7.11.1"/>
    </reaction>
</comment>
<dbReference type="InterPro" id="IPR051809">
    <property type="entry name" value="Plant_receptor-like_S/T_kinase"/>
</dbReference>
<dbReference type="SUPFAM" id="SSF52047">
    <property type="entry name" value="RNI-like"/>
    <property type="match status" value="1"/>
</dbReference>
<dbReference type="SMART" id="SM00220">
    <property type="entry name" value="S_TKc"/>
    <property type="match status" value="1"/>
</dbReference>
<dbReference type="Gene3D" id="3.30.200.20">
    <property type="entry name" value="Phosphorylase Kinase, domain 1"/>
    <property type="match status" value="1"/>
</dbReference>
<evidence type="ECO:0000256" key="17">
    <source>
        <dbReference type="ARBA" id="ARBA00047899"/>
    </source>
</evidence>
<feature type="transmembrane region" description="Helical" evidence="20">
    <location>
        <begin position="677"/>
        <end position="705"/>
    </location>
</feature>
<dbReference type="EMBL" id="CM017880">
    <property type="protein sequence ID" value="KAG1360815.1"/>
    <property type="molecule type" value="Genomic_DNA"/>
</dbReference>
<dbReference type="FunFam" id="3.80.10.10:FF:000288">
    <property type="entry name" value="LRR receptor-like serine/threonine-protein kinase EFR"/>
    <property type="match status" value="1"/>
</dbReference>
<dbReference type="PROSITE" id="PS00107">
    <property type="entry name" value="PROTEIN_KINASE_ATP"/>
    <property type="match status" value="1"/>
</dbReference>
<reference evidence="23" key="2">
    <citation type="submission" date="2019-07" db="EMBL/GenBank/DDBJ databases">
        <authorList>
            <person name="Yang Y."/>
            <person name="Bocs S."/>
            <person name="Baudouin L."/>
        </authorList>
    </citation>
    <scope>NUCLEOTIDE SEQUENCE</scope>
    <source>
        <tissue evidence="23">Spear leaf of Hainan Tall coconut</tissue>
    </source>
</reference>
<dbReference type="GO" id="GO:0005524">
    <property type="term" value="F:ATP binding"/>
    <property type="evidence" value="ECO:0007669"/>
    <property type="project" value="UniProtKB-UniRule"/>
</dbReference>
<evidence type="ECO:0000256" key="8">
    <source>
        <dbReference type="ARBA" id="ARBA00022692"/>
    </source>
</evidence>
<dbReference type="InterPro" id="IPR001611">
    <property type="entry name" value="Leu-rich_rpt"/>
</dbReference>
<evidence type="ECO:0000256" key="4">
    <source>
        <dbReference type="ARBA" id="ARBA00022475"/>
    </source>
</evidence>
<evidence type="ECO:0000256" key="11">
    <source>
        <dbReference type="ARBA" id="ARBA00022741"/>
    </source>
</evidence>
<dbReference type="InterPro" id="IPR008271">
    <property type="entry name" value="Ser/Thr_kinase_AS"/>
</dbReference>
<dbReference type="EC" id="2.7.11.1" evidence="3"/>
<dbReference type="PRINTS" id="PR00019">
    <property type="entry name" value="LEURICHRPT"/>
</dbReference>
<evidence type="ECO:0000256" key="12">
    <source>
        <dbReference type="ARBA" id="ARBA00022777"/>
    </source>
</evidence>
<accession>A0A8K0IJL3</accession>
<dbReference type="Gene3D" id="3.80.10.10">
    <property type="entry name" value="Ribonuclease Inhibitor"/>
    <property type="match status" value="3"/>
</dbReference>
<proteinExistence type="inferred from homology"/>
<dbReference type="InterPro" id="IPR032675">
    <property type="entry name" value="LRR_dom_sf"/>
</dbReference>
<feature type="binding site" evidence="19">
    <location>
        <position position="768"/>
    </location>
    <ligand>
        <name>ATP</name>
        <dbReference type="ChEBI" id="CHEBI:30616"/>
    </ligand>
</feature>
<evidence type="ECO:0000256" key="16">
    <source>
        <dbReference type="ARBA" id="ARBA00023180"/>
    </source>
</evidence>
<dbReference type="PROSITE" id="PS50011">
    <property type="entry name" value="PROTEIN_KINASE_DOM"/>
    <property type="match status" value="1"/>
</dbReference>
<keyword evidence="8 20" id="KW-0812">Transmembrane</keyword>
<feature type="signal peptide" evidence="21">
    <location>
        <begin position="1"/>
        <end position="16"/>
    </location>
</feature>
<keyword evidence="14 20" id="KW-1133">Transmembrane helix</keyword>
<reference evidence="23" key="1">
    <citation type="journal article" date="2017" name="Gigascience">
        <title>The genome draft of coconut (Cocos nucifera).</title>
        <authorList>
            <person name="Xiao Y."/>
            <person name="Xu P."/>
            <person name="Fan H."/>
            <person name="Baudouin L."/>
            <person name="Xia W."/>
            <person name="Bocs S."/>
            <person name="Xu J."/>
            <person name="Li Q."/>
            <person name="Guo A."/>
            <person name="Zhou L."/>
            <person name="Li J."/>
            <person name="Wu Y."/>
            <person name="Ma Z."/>
            <person name="Armero A."/>
            <person name="Issali A.E."/>
            <person name="Liu N."/>
            <person name="Peng M."/>
            <person name="Yang Y."/>
        </authorList>
    </citation>
    <scope>NUCLEOTIDE SEQUENCE</scope>
    <source>
        <tissue evidence="23">Spear leaf of Hainan Tall coconut</tissue>
    </source>
</reference>
<comment type="similarity">
    <text evidence="2">Belongs to the protein kinase superfamily. Ser/Thr protein kinase family.</text>
</comment>
<comment type="subcellular location">
    <subcellularLocation>
        <location evidence="1">Cell membrane</location>
        <topology evidence="1">Single-pass membrane protein</topology>
    </subcellularLocation>
</comment>
<dbReference type="AlphaFoldDB" id="A0A8K0IJL3"/>
<keyword evidence="5" id="KW-0723">Serine/threonine-protein kinase</keyword>
<evidence type="ECO:0000256" key="15">
    <source>
        <dbReference type="ARBA" id="ARBA00023136"/>
    </source>
</evidence>
<keyword evidence="23" id="KW-0675">Receptor</keyword>
<evidence type="ECO:0000256" key="10">
    <source>
        <dbReference type="ARBA" id="ARBA00022737"/>
    </source>
</evidence>
<organism evidence="23 24">
    <name type="scientific">Cocos nucifera</name>
    <name type="common">Coconut palm</name>
    <dbReference type="NCBI Taxonomy" id="13894"/>
    <lineage>
        <taxon>Eukaryota</taxon>
        <taxon>Viridiplantae</taxon>
        <taxon>Streptophyta</taxon>
        <taxon>Embryophyta</taxon>
        <taxon>Tracheophyta</taxon>
        <taxon>Spermatophyta</taxon>
        <taxon>Magnoliopsida</taxon>
        <taxon>Liliopsida</taxon>
        <taxon>Arecaceae</taxon>
        <taxon>Arecoideae</taxon>
        <taxon>Cocoseae</taxon>
        <taxon>Attaleinae</taxon>
        <taxon>Cocos</taxon>
    </lineage>
</organism>
<dbReference type="InterPro" id="IPR003591">
    <property type="entry name" value="Leu-rich_rpt_typical-subtyp"/>
</dbReference>
<feature type="chain" id="PRO_5035481146" description="non-specific serine/threonine protein kinase" evidence="21">
    <location>
        <begin position="17"/>
        <end position="940"/>
    </location>
</feature>
<keyword evidence="9 21" id="KW-0732">Signal</keyword>
<evidence type="ECO:0000256" key="1">
    <source>
        <dbReference type="ARBA" id="ARBA00004162"/>
    </source>
</evidence>
<dbReference type="InterPro" id="IPR011009">
    <property type="entry name" value="Kinase-like_dom_sf"/>
</dbReference>
<keyword evidence="11 19" id="KW-0547">Nucleotide-binding</keyword>
<evidence type="ECO:0000256" key="21">
    <source>
        <dbReference type="SAM" id="SignalP"/>
    </source>
</evidence>
<evidence type="ECO:0000256" key="3">
    <source>
        <dbReference type="ARBA" id="ARBA00012513"/>
    </source>
</evidence>
<evidence type="ECO:0000256" key="18">
    <source>
        <dbReference type="ARBA" id="ARBA00048679"/>
    </source>
</evidence>
<dbReference type="FunFam" id="3.80.10.10:FF:000565">
    <property type="entry name" value="Leucine-rich repeat receptor-like kinase protein FLORAL ORGAN NUMBER1"/>
    <property type="match status" value="1"/>
</dbReference>
<dbReference type="PROSITE" id="PS51450">
    <property type="entry name" value="LRR"/>
    <property type="match status" value="1"/>
</dbReference>
<dbReference type="Proteomes" id="UP000797356">
    <property type="component" value="Chromosome 9"/>
</dbReference>
<keyword evidence="15 20" id="KW-0472">Membrane</keyword>
<name>A0A8K0IJL3_COCNU</name>
<keyword evidence="13 19" id="KW-0067">ATP-binding</keyword>
<dbReference type="InterPro" id="IPR017441">
    <property type="entry name" value="Protein_kinase_ATP_BS"/>
</dbReference>
<dbReference type="OrthoDB" id="676979at2759"/>
<dbReference type="SUPFAM" id="SSF52058">
    <property type="entry name" value="L domain-like"/>
    <property type="match status" value="1"/>
</dbReference>
<comment type="caution">
    <text evidence="23">The sequence shown here is derived from an EMBL/GenBank/DDBJ whole genome shotgun (WGS) entry which is preliminary data.</text>
</comment>
<evidence type="ECO:0000256" key="2">
    <source>
        <dbReference type="ARBA" id="ARBA00008684"/>
    </source>
</evidence>
<evidence type="ECO:0000256" key="6">
    <source>
        <dbReference type="ARBA" id="ARBA00022614"/>
    </source>
</evidence>
<comment type="catalytic activity">
    <reaction evidence="17">
        <text>L-threonyl-[protein] + ATP = O-phospho-L-threonyl-[protein] + ADP + H(+)</text>
        <dbReference type="Rhea" id="RHEA:46608"/>
        <dbReference type="Rhea" id="RHEA-COMP:11060"/>
        <dbReference type="Rhea" id="RHEA-COMP:11605"/>
        <dbReference type="ChEBI" id="CHEBI:15378"/>
        <dbReference type="ChEBI" id="CHEBI:30013"/>
        <dbReference type="ChEBI" id="CHEBI:30616"/>
        <dbReference type="ChEBI" id="CHEBI:61977"/>
        <dbReference type="ChEBI" id="CHEBI:456216"/>
        <dbReference type="EC" id="2.7.11.1"/>
    </reaction>
</comment>
<keyword evidence="10" id="KW-0677">Repeat</keyword>
<feature type="domain" description="Protein kinase" evidence="22">
    <location>
        <begin position="738"/>
        <end position="940"/>
    </location>
</feature>
<keyword evidence="4" id="KW-1003">Cell membrane</keyword>
<dbReference type="FunFam" id="3.30.200.20:FF:000432">
    <property type="entry name" value="LRR receptor-like serine/threonine-protein kinase EFR"/>
    <property type="match status" value="1"/>
</dbReference>
<dbReference type="PANTHER" id="PTHR27008">
    <property type="entry name" value="OS04G0122200 PROTEIN"/>
    <property type="match status" value="1"/>
</dbReference>
<dbReference type="SMART" id="SM00369">
    <property type="entry name" value="LRR_TYP"/>
    <property type="match status" value="8"/>
</dbReference>
<dbReference type="Pfam" id="PF00069">
    <property type="entry name" value="Pkinase"/>
    <property type="match status" value="1"/>
</dbReference>
<dbReference type="GO" id="GO:0004674">
    <property type="term" value="F:protein serine/threonine kinase activity"/>
    <property type="evidence" value="ECO:0007669"/>
    <property type="project" value="UniProtKB-KW"/>
</dbReference>
<dbReference type="FunFam" id="3.80.10.10:FF:000383">
    <property type="entry name" value="Leucine-rich repeat receptor protein kinase EMS1"/>
    <property type="match status" value="2"/>
</dbReference>
<keyword evidence="24" id="KW-1185">Reference proteome</keyword>
<dbReference type="InterPro" id="IPR013210">
    <property type="entry name" value="LRR_N_plant-typ"/>
</dbReference>
<dbReference type="Pfam" id="PF13855">
    <property type="entry name" value="LRR_8"/>
    <property type="match status" value="1"/>
</dbReference>
<dbReference type="PANTHER" id="PTHR27008:SF499">
    <property type="entry name" value="OS06G0581500 PROTEIN"/>
    <property type="match status" value="1"/>
</dbReference>
<dbReference type="SUPFAM" id="SSF56112">
    <property type="entry name" value="Protein kinase-like (PK-like)"/>
    <property type="match status" value="1"/>
</dbReference>
<keyword evidence="16" id="KW-0325">Glycoprotein</keyword>
<dbReference type="Pfam" id="PF00560">
    <property type="entry name" value="LRR_1"/>
    <property type="match status" value="11"/>
</dbReference>
<gene>
    <name evidence="23" type="ORF">COCNU_09G002780</name>
</gene>
<evidence type="ECO:0000256" key="7">
    <source>
        <dbReference type="ARBA" id="ARBA00022679"/>
    </source>
</evidence>
<protein>
    <recommendedName>
        <fullName evidence="3">non-specific serine/threonine protein kinase</fullName>
        <ecNumber evidence="3">2.7.11.1</ecNumber>
    </recommendedName>
</protein>
<dbReference type="PROSITE" id="PS00108">
    <property type="entry name" value="PROTEIN_KINASE_ST"/>
    <property type="match status" value="1"/>
</dbReference>
<keyword evidence="7" id="KW-0808">Transferase</keyword>
<sequence length="940" mass="101873">MHAVLRLLCYILLSSPQFPEITSSATSLVGNNRSGSDHLALISFKSDIYDDPYEALSSWDNKSLHFCQWKGVTCGSRHPERVVALDLPSLGLAGIISSSIANLTFLRRLSLRENQLHGSIPQDLGHLRRLQHLNLSTNSLEGQIPSRLGNCIHLISLDLSENLLNGQVPHELGSLSQLIVLVLKSNNLTGGIPTSLTNLSALNFLNLENNKITGSILPWVGNLTSVTTFVLASNALFGGIPSSLCRLPSLSGLDVAVNQLSGMIPPCLYNLSSIRVLSVGWNSLRGTIPSHIGSTLPHLTGIDLGDNQFTGLIPSSLSNASGLLRIQLQNNNLYGKIPRNLGTLQNLSILALFGNQLAAKEAHDWSFLTALTNCSKLRILFINGNNLAGVLPNSISNLSTNMQQLDFGDNQVSGSLPSDIGNLRSLVLLAMGPNLLTGIIPSSLGNLNLLHALDMHENYFSSQIPSSLGNISQLNSLYLGGNILRGSIPTHLGNCRNLQLLDLSYNQLTGTIPIEILRLYSLSDVLDLSHNALHGPLPSEIGNLINVNSLYVSDNRLFGKIPDSIGKCVVLVKLSMSGNFFEGVIPTSLGNLEGLQFLDLSSNNLSGRIPGYVQIFHSLQFLNLSFNNLEGEVPSGGVFANMSAFSVIGNRNICGGIRELHLPPCSSTQPHVKKHKAAILVVIITVASGVLLGLALILFFILFYWTRKSTKRHPSMATVRTDLIRVSYHELVRATDGFSSANLIGVGSFGSVYKGVMEWDDEKMVAIKILNLQQQGASSSFIAECEVLRSIRHRNLVKIITACSGVDFRGNDFKALVLEFMENGSLEQWLHPEVDERFPVRNLNLEQRVSIAIDVASALDYLHHHSPVPIVHCDLKPSNILLDDDMTARVSDFGLAKFLSESTDSFSISASLVAIKGSVGYIAPGETPCTNFSTSHFLPA</sequence>
<dbReference type="Gene3D" id="1.10.510.10">
    <property type="entry name" value="Transferase(Phosphotransferase) domain 1"/>
    <property type="match status" value="1"/>
</dbReference>
<evidence type="ECO:0000256" key="5">
    <source>
        <dbReference type="ARBA" id="ARBA00022527"/>
    </source>
</evidence>
<evidence type="ECO:0000256" key="19">
    <source>
        <dbReference type="PROSITE-ProRule" id="PRU10141"/>
    </source>
</evidence>
<evidence type="ECO:0000313" key="23">
    <source>
        <dbReference type="EMBL" id="KAG1360815.1"/>
    </source>
</evidence>
<evidence type="ECO:0000256" key="9">
    <source>
        <dbReference type="ARBA" id="ARBA00022729"/>
    </source>
</evidence>
<evidence type="ECO:0000259" key="22">
    <source>
        <dbReference type="PROSITE" id="PS50011"/>
    </source>
</evidence>
<keyword evidence="6" id="KW-0433">Leucine-rich repeat</keyword>
<dbReference type="FunFam" id="1.10.510.10:FF:001023">
    <property type="entry name" value="Os07g0541700 protein"/>
    <property type="match status" value="1"/>
</dbReference>
<dbReference type="InterPro" id="IPR000719">
    <property type="entry name" value="Prot_kinase_dom"/>
</dbReference>